<dbReference type="InterPro" id="IPR036322">
    <property type="entry name" value="WD40_repeat_dom_sf"/>
</dbReference>
<feature type="compositionally biased region" description="Basic and acidic residues" evidence="1">
    <location>
        <begin position="21"/>
        <end position="32"/>
    </location>
</feature>
<feature type="region of interest" description="Disordered" evidence="1">
    <location>
        <begin position="722"/>
        <end position="750"/>
    </location>
</feature>
<dbReference type="Gene3D" id="1.20.1280.50">
    <property type="match status" value="1"/>
</dbReference>
<dbReference type="InterPro" id="IPR001810">
    <property type="entry name" value="F-box_dom"/>
</dbReference>
<feature type="region of interest" description="Disordered" evidence="1">
    <location>
        <begin position="1"/>
        <end position="65"/>
    </location>
</feature>
<dbReference type="SMART" id="SM00256">
    <property type="entry name" value="FBOX"/>
    <property type="match status" value="1"/>
</dbReference>
<feature type="domain" description="F-box" evidence="2">
    <location>
        <begin position="74"/>
        <end position="120"/>
    </location>
</feature>
<dbReference type="Gene3D" id="2.130.10.10">
    <property type="entry name" value="YVTN repeat-like/Quinoprotein amine dehydrogenase"/>
    <property type="match status" value="2"/>
</dbReference>
<name>A0ABR3PZF1_9TREE</name>
<evidence type="ECO:0000313" key="4">
    <source>
        <dbReference type="Proteomes" id="UP001565368"/>
    </source>
</evidence>
<feature type="compositionally biased region" description="Polar residues" evidence="1">
    <location>
        <begin position="565"/>
        <end position="575"/>
    </location>
</feature>
<feature type="region of interest" description="Disordered" evidence="1">
    <location>
        <begin position="564"/>
        <end position="585"/>
    </location>
</feature>
<feature type="compositionally biased region" description="Polar residues" evidence="1">
    <location>
        <begin position="1"/>
        <end position="16"/>
    </location>
</feature>
<sequence>MLSPSSYLPETQTFEPQQPADHNDQASQHDSDTDGIDVAHPSSAVNAPAYKRPLDPKKLKRKGKAPLEGVKGGQCYLLELPEDLLHHLLTRLPPRSLLQLASTCKLLNNQAKPESIWRQCYINHFFWDGAASDDAAREQVKVLVQGCMGPGGRGWKREALSREGMIERWTASRTTFVVHHPLTVVVHNMSLSYPPHQASNKAGPLVVGKMHQTTPSKSPAASGADSPHTPSPGAKMSHRQKYEAMLAVSSRPPPSLYCAGMEVGALVRSDPLTGKVSKGFWGPGQDANFHLRPHWDPNSAPSAIFIPKRSQTHMLWGLLTGSCVHTTIQSRTHATHGGRANSVNVTSKPNDMHDGAVLSISQPEVNGTDPLRWVTGGEDGRVKYWQLNPATGRSGKKTPDAAPASITCLFTSEQVEEPLANRAEEVRLRQVAQPDSIAHVACDVQHDVVCGATIDGDLRVWFDAAASAQEVRVDVGSEADLGGVRLLRLSCSQTNNGLIASVLVHHWKHPNIARYDISPDATIKTTFYATASESPLTAVQAFLQPTAPIARPPEPEASLSARIVTPNSNSGTNTPAAPPPDLNLDTLPRRLVPQEFGRFVVAGDELGRAYIWEWDGRVVDNVVQPLRDWYATDGKVTALDAHCSLIAVGSYDGRIDVFDPLPAVPVRVRGFRPPSHLTPGDLMVAASDELRARHYNVNHVIIENDLVVGAIGRNVLAWRAGTGKGRQSGKDTTPRKAPGGGKGEFRGHSRALDLRDLHQETVDSHHEIQEENTATRVHSTHERAHLAAMEDLGLADGDAALRYALMISQQEAESAASGAVPEQPVGPTPDDGPMSDDEADAIRAVEQFKQAEEDDLADILEQIRLAEEREASSRGRR</sequence>
<accession>A0ABR3PZF1</accession>
<dbReference type="InterPro" id="IPR015943">
    <property type="entry name" value="WD40/YVTN_repeat-like_dom_sf"/>
</dbReference>
<feature type="region of interest" description="Disordered" evidence="1">
    <location>
        <begin position="814"/>
        <end position="840"/>
    </location>
</feature>
<comment type="caution">
    <text evidence="3">The sequence shown here is derived from an EMBL/GenBank/DDBJ whole genome shotgun (WGS) entry which is preliminary data.</text>
</comment>
<proteinExistence type="predicted"/>
<dbReference type="Proteomes" id="UP001565368">
    <property type="component" value="Unassembled WGS sequence"/>
</dbReference>
<feature type="region of interest" description="Disordered" evidence="1">
    <location>
        <begin position="209"/>
        <end position="240"/>
    </location>
</feature>
<dbReference type="SUPFAM" id="SSF50978">
    <property type="entry name" value="WD40 repeat-like"/>
    <property type="match status" value="1"/>
</dbReference>
<dbReference type="SUPFAM" id="SSF81383">
    <property type="entry name" value="F-box domain"/>
    <property type="match status" value="1"/>
</dbReference>
<evidence type="ECO:0000313" key="3">
    <source>
        <dbReference type="EMBL" id="KAL1407773.1"/>
    </source>
</evidence>
<dbReference type="EMBL" id="JBBXJM010000005">
    <property type="protein sequence ID" value="KAL1407773.1"/>
    <property type="molecule type" value="Genomic_DNA"/>
</dbReference>
<organism evidence="3 4">
    <name type="scientific">Vanrija albida</name>
    <dbReference type="NCBI Taxonomy" id="181172"/>
    <lineage>
        <taxon>Eukaryota</taxon>
        <taxon>Fungi</taxon>
        <taxon>Dikarya</taxon>
        <taxon>Basidiomycota</taxon>
        <taxon>Agaricomycotina</taxon>
        <taxon>Tremellomycetes</taxon>
        <taxon>Trichosporonales</taxon>
        <taxon>Trichosporonaceae</taxon>
        <taxon>Vanrija</taxon>
    </lineage>
</organism>
<dbReference type="RefSeq" id="XP_069207717.1">
    <property type="nucleotide sequence ID" value="XM_069355646.1"/>
</dbReference>
<dbReference type="GeneID" id="95988250"/>
<dbReference type="Pfam" id="PF12937">
    <property type="entry name" value="F-box-like"/>
    <property type="match status" value="1"/>
</dbReference>
<dbReference type="PROSITE" id="PS50181">
    <property type="entry name" value="FBOX"/>
    <property type="match status" value="1"/>
</dbReference>
<reference evidence="3 4" key="1">
    <citation type="submission" date="2023-08" db="EMBL/GenBank/DDBJ databases">
        <title>Annotated Genome Sequence of Vanrija albida AlHP1.</title>
        <authorList>
            <person name="Herzog R."/>
        </authorList>
    </citation>
    <scope>NUCLEOTIDE SEQUENCE [LARGE SCALE GENOMIC DNA]</scope>
    <source>
        <strain evidence="3 4">AlHP1</strain>
    </source>
</reference>
<protein>
    <recommendedName>
        <fullName evidence="2">F-box domain-containing protein</fullName>
    </recommendedName>
</protein>
<gene>
    <name evidence="3" type="ORF">Q8F55_007207</name>
</gene>
<keyword evidence="4" id="KW-1185">Reference proteome</keyword>
<dbReference type="InterPro" id="IPR036047">
    <property type="entry name" value="F-box-like_dom_sf"/>
</dbReference>
<evidence type="ECO:0000259" key="2">
    <source>
        <dbReference type="PROSITE" id="PS50181"/>
    </source>
</evidence>
<evidence type="ECO:0000256" key="1">
    <source>
        <dbReference type="SAM" id="MobiDB-lite"/>
    </source>
</evidence>